<feature type="compositionally biased region" description="Basic residues" evidence="1">
    <location>
        <begin position="121"/>
        <end position="135"/>
    </location>
</feature>
<proteinExistence type="predicted"/>
<dbReference type="EMBL" id="HBUE01312706">
    <property type="protein sequence ID" value="CAG6584048.1"/>
    <property type="molecule type" value="Transcribed_RNA"/>
</dbReference>
<name>A0A8D8MKL7_CULPI</name>
<protein>
    <submittedName>
        <fullName evidence="2">(northern house mosquito) hypothetical protein</fullName>
    </submittedName>
</protein>
<accession>A0A8D8MKL7</accession>
<organism evidence="2">
    <name type="scientific">Culex pipiens</name>
    <name type="common">House mosquito</name>
    <dbReference type="NCBI Taxonomy" id="7175"/>
    <lineage>
        <taxon>Eukaryota</taxon>
        <taxon>Metazoa</taxon>
        <taxon>Ecdysozoa</taxon>
        <taxon>Arthropoda</taxon>
        <taxon>Hexapoda</taxon>
        <taxon>Insecta</taxon>
        <taxon>Pterygota</taxon>
        <taxon>Neoptera</taxon>
        <taxon>Endopterygota</taxon>
        <taxon>Diptera</taxon>
        <taxon>Nematocera</taxon>
        <taxon>Culicoidea</taxon>
        <taxon>Culicidae</taxon>
        <taxon>Culicinae</taxon>
        <taxon>Culicini</taxon>
        <taxon>Culex</taxon>
        <taxon>Culex</taxon>
    </lineage>
</organism>
<dbReference type="AlphaFoldDB" id="A0A8D8MKL7"/>
<dbReference type="EMBL" id="HBUE01312705">
    <property type="protein sequence ID" value="CAG6584044.1"/>
    <property type="molecule type" value="Transcribed_RNA"/>
</dbReference>
<dbReference type="EMBL" id="HBUE01206402">
    <property type="protein sequence ID" value="CAG6532176.1"/>
    <property type="molecule type" value="Transcribed_RNA"/>
</dbReference>
<feature type="region of interest" description="Disordered" evidence="1">
    <location>
        <begin position="54"/>
        <end position="157"/>
    </location>
</feature>
<sequence length="157" mass="17236">MVVLEGWTKFDSKLASRRRGGQTLNSCTVRTAIRDSMAAGRAEVGENHRRGRGAAFEDTRASGIAGSAVPPFRVRPAGKRPLRTIESRLAARTPRRPRPRCTTSRTRCGCCHGEPSSSSGRSHHQRPSLSRRTRPCAKVPWRRPPAGTPSASVSRWP</sequence>
<evidence type="ECO:0000256" key="1">
    <source>
        <dbReference type="SAM" id="MobiDB-lite"/>
    </source>
</evidence>
<dbReference type="EMBL" id="HBUE01206401">
    <property type="protein sequence ID" value="CAG6532172.1"/>
    <property type="molecule type" value="Transcribed_RNA"/>
</dbReference>
<evidence type="ECO:0000313" key="2">
    <source>
        <dbReference type="EMBL" id="CAG6532176.1"/>
    </source>
</evidence>
<reference evidence="2" key="1">
    <citation type="submission" date="2021-05" db="EMBL/GenBank/DDBJ databases">
        <authorList>
            <person name="Alioto T."/>
            <person name="Alioto T."/>
            <person name="Gomez Garrido J."/>
        </authorList>
    </citation>
    <scope>NUCLEOTIDE SEQUENCE</scope>
</reference>